<feature type="compositionally biased region" description="Polar residues" evidence="1">
    <location>
        <begin position="193"/>
        <end position="213"/>
    </location>
</feature>
<dbReference type="AlphaFoldDB" id="A0A9N9LT47"/>
<protein>
    <submittedName>
        <fullName evidence="2">Uncharacterized protein</fullName>
    </submittedName>
</protein>
<reference evidence="2" key="1">
    <citation type="submission" date="2021-07" db="EMBL/GenBank/DDBJ databases">
        <authorList>
            <person name="Durling M."/>
        </authorList>
    </citation>
    <scope>NUCLEOTIDE SEQUENCE</scope>
</reference>
<feature type="region of interest" description="Disordered" evidence="1">
    <location>
        <begin position="70"/>
        <end position="98"/>
    </location>
</feature>
<keyword evidence="3" id="KW-1185">Reference proteome</keyword>
<feature type="region of interest" description="Disordered" evidence="1">
    <location>
        <begin position="285"/>
        <end position="321"/>
    </location>
</feature>
<dbReference type="EMBL" id="CAJVRM010000370">
    <property type="protein sequence ID" value="CAG8980243.1"/>
    <property type="molecule type" value="Genomic_DNA"/>
</dbReference>
<gene>
    <name evidence="2" type="ORF">HYALB_00009825</name>
</gene>
<feature type="region of interest" description="Disordered" evidence="1">
    <location>
        <begin position="392"/>
        <end position="431"/>
    </location>
</feature>
<feature type="region of interest" description="Disordered" evidence="1">
    <location>
        <begin position="165"/>
        <end position="229"/>
    </location>
</feature>
<name>A0A9N9LT47_9HELO</name>
<evidence type="ECO:0000313" key="3">
    <source>
        <dbReference type="Proteomes" id="UP000701801"/>
    </source>
</evidence>
<evidence type="ECO:0000313" key="2">
    <source>
        <dbReference type="EMBL" id="CAG8980243.1"/>
    </source>
</evidence>
<feature type="region of interest" description="Disordered" evidence="1">
    <location>
        <begin position="113"/>
        <end position="151"/>
    </location>
</feature>
<sequence length="431" mass="48279">MWKRRRSKILPVNVEEEAVYESKVEEVAVMEVLAPWEEGETVPRMVNMPVTPVPWGRRRRSTLVNSFSTDQLKSPPLLRNSPSLCMAMPPPQTRIPTPTEVKGRARALRYVAVASDKKENAPQKPTRLMGPISPAKSSQNQPTQGLSKSRTMGVFSSITSSFSRSNLHMSHNSTNRQSSSSSFAGSRLDLSKSRSSVHLRSTAPATTEVSNITAAAAPSTHSHSHSRSSSINIMFTEEEKVKLIHDAQPSAYWCGRLSSLYNQYSNEMLEAIETDPENLQMYTAPTPVGFVPPRLAKDKDKHKSKEAQAKANNDPQDPLDSERLASSMFMAEASDERYRRAFATLRAYSVTAEAKKSLWDFQQTYARNQRNERFLPAGGHMTDAWYTRLTKGHRDDKSERGTSLGMGRRTGLSISRFGRSRNELTRSNAQR</sequence>
<feature type="compositionally biased region" description="Polar residues" evidence="1">
    <location>
        <begin position="135"/>
        <end position="150"/>
    </location>
</feature>
<organism evidence="2 3">
    <name type="scientific">Hymenoscyphus albidus</name>
    <dbReference type="NCBI Taxonomy" id="595503"/>
    <lineage>
        <taxon>Eukaryota</taxon>
        <taxon>Fungi</taxon>
        <taxon>Dikarya</taxon>
        <taxon>Ascomycota</taxon>
        <taxon>Pezizomycotina</taxon>
        <taxon>Leotiomycetes</taxon>
        <taxon>Helotiales</taxon>
        <taxon>Helotiaceae</taxon>
        <taxon>Hymenoscyphus</taxon>
    </lineage>
</organism>
<feature type="compositionally biased region" description="Polar residues" evidence="1">
    <location>
        <begin position="166"/>
        <end position="177"/>
    </location>
</feature>
<accession>A0A9N9LT47</accession>
<proteinExistence type="predicted"/>
<feature type="compositionally biased region" description="Basic and acidic residues" evidence="1">
    <location>
        <begin position="295"/>
        <end position="308"/>
    </location>
</feature>
<comment type="caution">
    <text evidence="2">The sequence shown here is derived from an EMBL/GenBank/DDBJ whole genome shotgun (WGS) entry which is preliminary data.</text>
</comment>
<dbReference type="Proteomes" id="UP000701801">
    <property type="component" value="Unassembled WGS sequence"/>
</dbReference>
<dbReference type="OrthoDB" id="3557758at2759"/>
<evidence type="ECO:0000256" key="1">
    <source>
        <dbReference type="SAM" id="MobiDB-lite"/>
    </source>
</evidence>